<dbReference type="CDD" id="cd00082">
    <property type="entry name" value="HisKA"/>
    <property type="match status" value="1"/>
</dbReference>
<reference evidence="15 16" key="1">
    <citation type="submission" date="2018-08" db="EMBL/GenBank/DDBJ databases">
        <title>Genomic Encyclopedia of Type Strains, Phase IV (KMG-IV): sequencing the most valuable type-strain genomes for metagenomic binning, comparative biology and taxonomic classification.</title>
        <authorList>
            <person name="Goeker M."/>
        </authorList>
    </citation>
    <scope>NUCLEOTIDE SEQUENCE [LARGE SCALE GENOMIC DNA]</scope>
    <source>
        <strain evidence="15 16">DSM 17274</strain>
    </source>
</reference>
<dbReference type="GO" id="GO:0000155">
    <property type="term" value="F:phosphorelay sensor kinase activity"/>
    <property type="evidence" value="ECO:0007669"/>
    <property type="project" value="InterPro"/>
</dbReference>
<dbReference type="Pfam" id="PF00672">
    <property type="entry name" value="HAMP"/>
    <property type="match status" value="1"/>
</dbReference>
<keyword evidence="6" id="KW-0808">Transferase</keyword>
<evidence type="ECO:0000256" key="1">
    <source>
        <dbReference type="ARBA" id="ARBA00000085"/>
    </source>
</evidence>
<keyword evidence="10" id="KW-0902">Two-component regulatory system</keyword>
<proteinExistence type="predicted"/>
<dbReference type="CDD" id="cd06225">
    <property type="entry name" value="HAMP"/>
    <property type="match status" value="1"/>
</dbReference>
<feature type="transmembrane region" description="Helical" evidence="13">
    <location>
        <begin position="12"/>
        <end position="33"/>
    </location>
</feature>
<evidence type="ECO:0000256" key="10">
    <source>
        <dbReference type="ARBA" id="ARBA00023012"/>
    </source>
</evidence>
<protein>
    <recommendedName>
        <fullName evidence="3">histidine kinase</fullName>
        <ecNumber evidence="3">2.7.13.3</ecNumber>
    </recommendedName>
</protein>
<keyword evidence="5" id="KW-0597">Phosphoprotein</keyword>
<dbReference type="InterPro" id="IPR003660">
    <property type="entry name" value="HAMP_dom"/>
</dbReference>
<feature type="transmembrane region" description="Helical" evidence="13">
    <location>
        <begin position="53"/>
        <end position="77"/>
    </location>
</feature>
<dbReference type="InterPro" id="IPR036890">
    <property type="entry name" value="HATPase_C_sf"/>
</dbReference>
<keyword evidence="11 13" id="KW-0472">Membrane</keyword>
<keyword evidence="4" id="KW-1003">Cell membrane</keyword>
<accession>A0A3E0AYU4</accession>
<dbReference type="InterPro" id="IPR050398">
    <property type="entry name" value="HssS/ArlS-like"/>
</dbReference>
<comment type="subcellular location">
    <subcellularLocation>
        <location evidence="2">Cell membrane</location>
        <topology evidence="2">Multi-pass membrane protein</topology>
    </subcellularLocation>
</comment>
<evidence type="ECO:0000259" key="14">
    <source>
        <dbReference type="PROSITE" id="PS50885"/>
    </source>
</evidence>
<evidence type="ECO:0000256" key="5">
    <source>
        <dbReference type="ARBA" id="ARBA00022553"/>
    </source>
</evidence>
<sequence length="334" mass="39128">MKNRSLLYKFYFMISISIAAIPLVFIVLGYMVFFGHQWITAILNIDESFQGSIITSYFYLMFFAILFSLMFLGARYFKRVIERVTEMEKTVKKIAGDADFPDKLEVMNDSEDELNQLAHSINTLIDRLRAKELEISQMEDLRREYLKQLSHDINTPLNALNLELYLYNQEHGIPQDEAGVLYSKVDYISKLVNTISSQALFDINNYYVFKKEVELNGLIDKTMEKWFYLLNKNQVEVNIERKIILKWTADDLWIERLLENIISNIFRHSHTNQLDIIIDNQLIIKDYGKGFDKSEAANKTGNTVIENICQKFEIQLNISPSHGGTVYTMYQKRK</sequence>
<evidence type="ECO:0000313" key="16">
    <source>
        <dbReference type="Proteomes" id="UP000257076"/>
    </source>
</evidence>
<dbReference type="Gene3D" id="6.10.340.10">
    <property type="match status" value="1"/>
</dbReference>
<name>A0A3E0AYU4_9STAP</name>
<dbReference type="EC" id="2.7.13.3" evidence="3"/>
<evidence type="ECO:0000256" key="3">
    <source>
        <dbReference type="ARBA" id="ARBA00012438"/>
    </source>
</evidence>
<dbReference type="AlphaFoldDB" id="A0A3E0AYU4"/>
<dbReference type="Gene3D" id="3.30.565.10">
    <property type="entry name" value="Histidine kinase-like ATPase, C-terminal domain"/>
    <property type="match status" value="1"/>
</dbReference>
<comment type="catalytic activity">
    <reaction evidence="1">
        <text>ATP + protein L-histidine = ADP + protein N-phospho-L-histidine.</text>
        <dbReference type="EC" id="2.7.13.3"/>
    </reaction>
</comment>
<dbReference type="RefSeq" id="WP_115884985.1">
    <property type="nucleotide sequence ID" value="NZ_CBCSHX010000002.1"/>
</dbReference>
<evidence type="ECO:0000256" key="11">
    <source>
        <dbReference type="ARBA" id="ARBA00023136"/>
    </source>
</evidence>
<dbReference type="SUPFAM" id="SSF55874">
    <property type="entry name" value="ATPase domain of HSP90 chaperone/DNA topoisomerase II/histidine kinase"/>
    <property type="match status" value="1"/>
</dbReference>
<organism evidence="15 16">
    <name type="scientific">Jeotgalicoccus halotolerans</name>
    <dbReference type="NCBI Taxonomy" id="157227"/>
    <lineage>
        <taxon>Bacteria</taxon>
        <taxon>Bacillati</taxon>
        <taxon>Bacillota</taxon>
        <taxon>Bacilli</taxon>
        <taxon>Bacillales</taxon>
        <taxon>Staphylococcaceae</taxon>
        <taxon>Jeotgalicoccus</taxon>
    </lineage>
</organism>
<evidence type="ECO:0000256" key="6">
    <source>
        <dbReference type="ARBA" id="ARBA00022679"/>
    </source>
</evidence>
<dbReference type="PROSITE" id="PS50885">
    <property type="entry name" value="HAMP"/>
    <property type="match status" value="1"/>
</dbReference>
<evidence type="ECO:0000256" key="7">
    <source>
        <dbReference type="ARBA" id="ARBA00022692"/>
    </source>
</evidence>
<gene>
    <name evidence="15" type="ORF">DFR63_1167</name>
</gene>
<feature type="domain" description="HAMP" evidence="14">
    <location>
        <begin position="78"/>
        <end position="133"/>
    </location>
</feature>
<dbReference type="PANTHER" id="PTHR45528:SF9">
    <property type="entry name" value="SENSOR HISTIDINE KINASE YBDK"/>
    <property type="match status" value="1"/>
</dbReference>
<comment type="caution">
    <text evidence="15">The sequence shown here is derived from an EMBL/GenBank/DDBJ whole genome shotgun (WGS) entry which is preliminary data.</text>
</comment>
<dbReference type="Gene3D" id="1.10.287.130">
    <property type="match status" value="1"/>
</dbReference>
<evidence type="ECO:0000256" key="4">
    <source>
        <dbReference type="ARBA" id="ARBA00022475"/>
    </source>
</evidence>
<evidence type="ECO:0000256" key="13">
    <source>
        <dbReference type="SAM" id="Phobius"/>
    </source>
</evidence>
<dbReference type="GO" id="GO:0005886">
    <property type="term" value="C:plasma membrane"/>
    <property type="evidence" value="ECO:0007669"/>
    <property type="project" value="UniProtKB-SubCell"/>
</dbReference>
<keyword evidence="7 13" id="KW-0812">Transmembrane</keyword>
<evidence type="ECO:0000313" key="15">
    <source>
        <dbReference type="EMBL" id="REG24857.1"/>
    </source>
</evidence>
<evidence type="ECO:0000256" key="2">
    <source>
        <dbReference type="ARBA" id="ARBA00004651"/>
    </source>
</evidence>
<dbReference type="InterPro" id="IPR003661">
    <property type="entry name" value="HisK_dim/P_dom"/>
</dbReference>
<dbReference type="OrthoDB" id="14660at2"/>
<dbReference type="EMBL" id="QUMW01000010">
    <property type="protein sequence ID" value="REG24857.1"/>
    <property type="molecule type" value="Genomic_DNA"/>
</dbReference>
<feature type="coiled-coil region" evidence="12">
    <location>
        <begin position="107"/>
        <end position="148"/>
    </location>
</feature>
<dbReference type="SUPFAM" id="SSF47384">
    <property type="entry name" value="Homodimeric domain of signal transducing histidine kinase"/>
    <property type="match status" value="1"/>
</dbReference>
<evidence type="ECO:0000256" key="9">
    <source>
        <dbReference type="ARBA" id="ARBA00022989"/>
    </source>
</evidence>
<dbReference type="Proteomes" id="UP000257076">
    <property type="component" value="Unassembled WGS sequence"/>
</dbReference>
<keyword evidence="9 13" id="KW-1133">Transmembrane helix</keyword>
<keyword evidence="12" id="KW-0175">Coiled coil</keyword>
<keyword evidence="8" id="KW-0418">Kinase</keyword>
<dbReference type="PANTHER" id="PTHR45528">
    <property type="entry name" value="SENSOR HISTIDINE KINASE CPXA"/>
    <property type="match status" value="1"/>
</dbReference>
<evidence type="ECO:0000256" key="8">
    <source>
        <dbReference type="ARBA" id="ARBA00022777"/>
    </source>
</evidence>
<dbReference type="InterPro" id="IPR036097">
    <property type="entry name" value="HisK_dim/P_sf"/>
</dbReference>
<dbReference type="SMART" id="SM00304">
    <property type="entry name" value="HAMP"/>
    <property type="match status" value="1"/>
</dbReference>
<keyword evidence="16" id="KW-1185">Reference proteome</keyword>
<evidence type="ECO:0000256" key="12">
    <source>
        <dbReference type="SAM" id="Coils"/>
    </source>
</evidence>